<feature type="compositionally biased region" description="Polar residues" evidence="1">
    <location>
        <begin position="13"/>
        <end position="23"/>
    </location>
</feature>
<dbReference type="SUPFAM" id="SSF52540">
    <property type="entry name" value="P-loop containing nucleoside triphosphate hydrolases"/>
    <property type="match status" value="1"/>
</dbReference>
<feature type="region of interest" description="Disordered" evidence="1">
    <location>
        <begin position="274"/>
        <end position="311"/>
    </location>
</feature>
<dbReference type="Pfam" id="PF23232">
    <property type="entry name" value="AAA_lid_13"/>
    <property type="match status" value="1"/>
</dbReference>
<feature type="compositionally biased region" description="Basic and acidic residues" evidence="1">
    <location>
        <begin position="490"/>
        <end position="505"/>
    </location>
</feature>
<dbReference type="OrthoDB" id="10042665at2759"/>
<name>A0A194VAB5_CYTMA</name>
<dbReference type="Pfam" id="PF22942">
    <property type="entry name" value="DUF7025"/>
    <property type="match status" value="1"/>
</dbReference>
<dbReference type="Proteomes" id="UP000078576">
    <property type="component" value="Unassembled WGS sequence"/>
</dbReference>
<dbReference type="SMART" id="SM00382">
    <property type="entry name" value="AAA"/>
    <property type="match status" value="1"/>
</dbReference>
<evidence type="ECO:0000256" key="1">
    <source>
        <dbReference type="SAM" id="MobiDB-lite"/>
    </source>
</evidence>
<feature type="region of interest" description="Disordered" evidence="1">
    <location>
        <begin position="1179"/>
        <end position="1202"/>
    </location>
</feature>
<accession>A0A194VAB5</accession>
<dbReference type="AlphaFoldDB" id="A0A194VAB5"/>
<feature type="compositionally biased region" description="Basic and acidic residues" evidence="1">
    <location>
        <begin position="1184"/>
        <end position="1195"/>
    </location>
</feature>
<dbReference type="STRING" id="694573.A0A194VAB5"/>
<dbReference type="PANTHER" id="PTHR46411:SF2">
    <property type="entry name" value="AAA+ ATPASE DOMAIN-CONTAINING PROTEIN"/>
    <property type="match status" value="1"/>
</dbReference>
<dbReference type="InterPro" id="IPR027417">
    <property type="entry name" value="P-loop_NTPase"/>
</dbReference>
<dbReference type="GO" id="GO:0016887">
    <property type="term" value="F:ATP hydrolysis activity"/>
    <property type="evidence" value="ECO:0007669"/>
    <property type="project" value="InterPro"/>
</dbReference>
<dbReference type="InterPro" id="IPR003593">
    <property type="entry name" value="AAA+_ATPase"/>
</dbReference>
<feature type="region of interest" description="Disordered" evidence="1">
    <location>
        <begin position="1"/>
        <end position="90"/>
    </location>
</feature>
<dbReference type="PANTHER" id="PTHR46411">
    <property type="entry name" value="FAMILY ATPASE, PUTATIVE-RELATED"/>
    <property type="match status" value="1"/>
</dbReference>
<dbReference type="InterPro" id="IPR003959">
    <property type="entry name" value="ATPase_AAA_core"/>
</dbReference>
<dbReference type="GO" id="GO:0005524">
    <property type="term" value="F:ATP binding"/>
    <property type="evidence" value="ECO:0007669"/>
    <property type="project" value="InterPro"/>
</dbReference>
<feature type="compositionally biased region" description="Basic and acidic residues" evidence="1">
    <location>
        <begin position="24"/>
        <end position="48"/>
    </location>
</feature>
<organism evidence="3 4">
    <name type="scientific">Cytospora mali</name>
    <name type="common">Apple Valsa canker fungus</name>
    <name type="synonym">Valsa mali</name>
    <dbReference type="NCBI Taxonomy" id="578113"/>
    <lineage>
        <taxon>Eukaryota</taxon>
        <taxon>Fungi</taxon>
        <taxon>Dikarya</taxon>
        <taxon>Ascomycota</taxon>
        <taxon>Pezizomycotina</taxon>
        <taxon>Sordariomycetes</taxon>
        <taxon>Sordariomycetidae</taxon>
        <taxon>Diaporthales</taxon>
        <taxon>Cytosporaceae</taxon>
        <taxon>Cytospora</taxon>
    </lineage>
</organism>
<reference evidence="4" key="1">
    <citation type="submission" date="2014-12" db="EMBL/GenBank/DDBJ databases">
        <title>Genome Sequence of Valsa Canker Pathogens Uncovers a Specific Adaption of Colonization on Woody Bark.</title>
        <authorList>
            <person name="Yin Z."/>
            <person name="Liu H."/>
            <person name="Gao X."/>
            <person name="Li Z."/>
            <person name="Song N."/>
            <person name="Ke X."/>
            <person name="Dai Q."/>
            <person name="Wu Y."/>
            <person name="Sun Y."/>
            <person name="Xu J.-R."/>
            <person name="Kang Z.K."/>
            <person name="Wang L."/>
            <person name="Huang L."/>
        </authorList>
    </citation>
    <scope>NUCLEOTIDE SEQUENCE [LARGE SCALE GENOMIC DNA]</scope>
    <source>
        <strain evidence="4">SXYL134</strain>
    </source>
</reference>
<feature type="domain" description="AAA+ ATPase" evidence="2">
    <location>
        <begin position="910"/>
        <end position="1037"/>
    </location>
</feature>
<evidence type="ECO:0000259" key="2">
    <source>
        <dbReference type="SMART" id="SM00382"/>
    </source>
</evidence>
<keyword evidence="4" id="KW-1185">Reference proteome</keyword>
<dbReference type="InterPro" id="IPR056599">
    <property type="entry name" value="AAA_lid_fung"/>
</dbReference>
<dbReference type="CDD" id="cd19481">
    <property type="entry name" value="RecA-like_protease"/>
    <property type="match status" value="1"/>
</dbReference>
<dbReference type="EMBL" id="KN714763">
    <property type="protein sequence ID" value="KUI60967.1"/>
    <property type="molecule type" value="Genomic_DNA"/>
</dbReference>
<proteinExistence type="predicted"/>
<feature type="region of interest" description="Disordered" evidence="1">
    <location>
        <begin position="484"/>
        <end position="507"/>
    </location>
</feature>
<evidence type="ECO:0000313" key="4">
    <source>
        <dbReference type="Proteomes" id="UP000078576"/>
    </source>
</evidence>
<gene>
    <name evidence="3" type="ORF">VP1G_08145</name>
</gene>
<protein>
    <submittedName>
        <fullName evidence="3">Protein MSP1</fullName>
    </submittedName>
</protein>
<dbReference type="Pfam" id="PF00004">
    <property type="entry name" value="AAA"/>
    <property type="match status" value="1"/>
</dbReference>
<evidence type="ECO:0000313" key="3">
    <source>
        <dbReference type="EMBL" id="KUI60967.1"/>
    </source>
</evidence>
<sequence length="1202" mass="136385">MASTSEDEVITGVSDTPTPQTTHDSSHEVNETRQDADVPAHTDPDTKDGIALNMDQKPEDTDDGPTQQPQSQTKSSSIEGGRKPTKRSNSILEEVRALQDRLLQLEQQAAWELGGEAERIGSDEDGKGALDSNDEKELRNHVRRAHFASKWVKKTEEHAAQTLNEPSRVGMGPPYMHGIRHMGMNINPFPEFTGQEREMCESEIRKQRYGLRPPTSLRPIYSGKLGPPSQWDMSDYDEWSSDESITSRDFDYFRTRLRGDFEWELHRLTRQRERYKKHKEKKQTDKARGVVTPSLPGETMTNASRTPGQEEVERHAIAKLSYLEWDMFRTVRKVPTSMSSAIDILIGEPDISDDGFWGRSKSSGAKLKTQVQIEAALKQPTTRTTYNSAQEPLPERIRIHSKQLIKTLSVIRGLELHVDMYRLNDVENLSIVMLRPFRMLTYYYEKLQEWHSKILEDIRQAKHTPDKNADSGIRLRETTATAAIEEDTEDAKSVQDEEGVVKDPKGYSTSETTLEHLSCLFEFMDKYVVEKQAYLRGQNYGEIFFSDIWHLFKPGDIAIAANGKQAYQVVNINSSRHRGTDRWAAFYKEDKNSDKKSKHEEISIQCVYIHFDGENLGPVSKWFSIRKFDGRKTITTLPVYPLRFHVLRNMDPRVLKSKPDGSELEEAITNGVEELRQSLIDRGRLFIDVAGVKHMYYAGLTVGTRDEIESQVMIDFEEAFANNASWRPEITRFVGAITSDKSSTSSVDDDDECTASCCIGEVVHDDSYVESKRHEDFINNSMAEIQDNPHRLPSAAIFPRSLEDIKTDDNALKEDELLIMSYSVFGFVLRDRTWAEFDLTYLTEVTSGAEASDTTDDDEADEDDRSAFGRLVLPKGHKDMVLSLISQHFRNKESQKHKDEQVDIVRGKGKGLIILLHGAPGVGKTTTAEGVAERFKKPLFQITCGDLGTDAKGVEAALQTNFSLANKWDCILLLDEADVFLAERRREDFTRNGLVAVFLRVLEYYGGILFLTTNRIGDFDEAFASRIHMSLHYPPLDEISTTKVFRLNLGLIRARYKEKGRKIKIDEDEILKIMGEYWRTRKHARWNGRQIRNACQTALALAEFDAQPVGHKYDLKPVESNVKVHLTEANLQTVANAYLEFIEYLRAVHGADADTYAKEAGVRALETVIATLKSGKNIAGEGHSTGEDAGEKENPLHSFKIK</sequence>
<feature type="compositionally biased region" description="Low complexity" evidence="1">
    <location>
        <begin position="65"/>
        <end position="77"/>
    </location>
</feature>
<dbReference type="InterPro" id="IPR054289">
    <property type="entry name" value="DUF7025"/>
</dbReference>
<dbReference type="Gene3D" id="3.40.50.300">
    <property type="entry name" value="P-loop containing nucleotide triphosphate hydrolases"/>
    <property type="match status" value="1"/>
</dbReference>